<evidence type="ECO:0000313" key="4">
    <source>
        <dbReference type="Proteomes" id="UP000614216"/>
    </source>
</evidence>
<comment type="caution">
    <text evidence="3">The sequence shown here is derived from an EMBL/GenBank/DDBJ whole genome shotgun (WGS) entry which is preliminary data.</text>
</comment>
<dbReference type="GO" id="GO:0008081">
    <property type="term" value="F:phosphoric diester hydrolase activity"/>
    <property type="evidence" value="ECO:0007669"/>
    <property type="project" value="InterPro"/>
</dbReference>
<protein>
    <submittedName>
        <fullName evidence="3">Glycerophosphodiester phosphodiesterase</fullName>
    </submittedName>
</protein>
<name>A0A937KDS1_9BACT</name>
<feature type="signal peptide" evidence="1">
    <location>
        <begin position="1"/>
        <end position="20"/>
    </location>
</feature>
<keyword evidence="4" id="KW-1185">Reference proteome</keyword>
<dbReference type="SUPFAM" id="SSF51695">
    <property type="entry name" value="PLC-like phosphodiesterases"/>
    <property type="match status" value="1"/>
</dbReference>
<sequence>MFRITLVILILMPFISSAQKADIQGHRGARGMMPENTIPAFKYALDHGVTTLELDVVITKDKQVVVSHEPWMSPEICLTPEGAEFKDDKKYNIYAMTYEEVKGFDCGYLNSTRFPQQQKLHVSKPLLSDVIKEVEKHIKSYTQYEVDYNIEIKSSREGDSKFHPEIEEFSDLVYQTIDQYLPMNRIVIQSFDFRVLQYWHEKYPQVRLAALVENTRSIRTNLANVGFKPYIYSPYFKLLSKSKVKELHNLGIKVIPWTVNKENEMKELLGWGIDGIITDYPNIASELGLTLPLKETSGKK</sequence>
<evidence type="ECO:0000256" key="1">
    <source>
        <dbReference type="SAM" id="SignalP"/>
    </source>
</evidence>
<dbReference type="InterPro" id="IPR030395">
    <property type="entry name" value="GP_PDE_dom"/>
</dbReference>
<dbReference type="Pfam" id="PF03009">
    <property type="entry name" value="GDPD"/>
    <property type="match status" value="1"/>
</dbReference>
<keyword evidence="1" id="KW-0732">Signal</keyword>
<gene>
    <name evidence="3" type="ORF">JMN32_08580</name>
</gene>
<dbReference type="Proteomes" id="UP000614216">
    <property type="component" value="Unassembled WGS sequence"/>
</dbReference>
<dbReference type="InterPro" id="IPR017946">
    <property type="entry name" value="PLC-like_Pdiesterase_TIM-brl"/>
</dbReference>
<organism evidence="3 4">
    <name type="scientific">Fulvivirga marina</name>
    <dbReference type="NCBI Taxonomy" id="2494733"/>
    <lineage>
        <taxon>Bacteria</taxon>
        <taxon>Pseudomonadati</taxon>
        <taxon>Bacteroidota</taxon>
        <taxon>Cytophagia</taxon>
        <taxon>Cytophagales</taxon>
        <taxon>Fulvivirgaceae</taxon>
        <taxon>Fulvivirga</taxon>
    </lineage>
</organism>
<accession>A0A937KDS1</accession>
<feature type="domain" description="GP-PDE" evidence="2">
    <location>
        <begin position="21"/>
        <end position="288"/>
    </location>
</feature>
<dbReference type="PROSITE" id="PS51704">
    <property type="entry name" value="GP_PDE"/>
    <property type="match status" value="1"/>
</dbReference>
<feature type="chain" id="PRO_5037496882" evidence="1">
    <location>
        <begin position="21"/>
        <end position="300"/>
    </location>
</feature>
<dbReference type="CDD" id="cd08567">
    <property type="entry name" value="GDPD_SpGDE_like"/>
    <property type="match status" value="1"/>
</dbReference>
<dbReference type="PANTHER" id="PTHR46211:SF14">
    <property type="entry name" value="GLYCEROPHOSPHODIESTER PHOSPHODIESTERASE"/>
    <property type="match status" value="1"/>
</dbReference>
<dbReference type="PROSITE" id="PS50007">
    <property type="entry name" value="PIPLC_X_DOMAIN"/>
    <property type="match status" value="1"/>
</dbReference>
<reference evidence="3" key="1">
    <citation type="submission" date="2021-01" db="EMBL/GenBank/DDBJ databases">
        <title>Fulvivirga kasyanovii gen. nov., sp nov., a novel member of the phylum Bacteroidetes isolated from seawater in a mussel farm.</title>
        <authorList>
            <person name="Zhao L.-H."/>
            <person name="Wang Z.-J."/>
        </authorList>
    </citation>
    <scope>NUCLEOTIDE SEQUENCE</scope>
    <source>
        <strain evidence="3">29W222</strain>
    </source>
</reference>
<evidence type="ECO:0000313" key="3">
    <source>
        <dbReference type="EMBL" id="MBL6446360.1"/>
    </source>
</evidence>
<dbReference type="Gene3D" id="3.20.20.190">
    <property type="entry name" value="Phosphatidylinositol (PI) phosphodiesterase"/>
    <property type="match status" value="1"/>
</dbReference>
<dbReference type="AlphaFoldDB" id="A0A937KDS1"/>
<dbReference type="RefSeq" id="WP_202855908.1">
    <property type="nucleotide sequence ID" value="NZ_JAEUGD010000024.1"/>
</dbReference>
<dbReference type="GO" id="GO:0006629">
    <property type="term" value="P:lipid metabolic process"/>
    <property type="evidence" value="ECO:0007669"/>
    <property type="project" value="InterPro"/>
</dbReference>
<dbReference type="PANTHER" id="PTHR46211">
    <property type="entry name" value="GLYCEROPHOSPHORYL DIESTER PHOSPHODIESTERASE"/>
    <property type="match status" value="1"/>
</dbReference>
<proteinExistence type="predicted"/>
<evidence type="ECO:0000259" key="2">
    <source>
        <dbReference type="PROSITE" id="PS51704"/>
    </source>
</evidence>
<dbReference type="EMBL" id="JAEUGD010000024">
    <property type="protein sequence ID" value="MBL6446360.1"/>
    <property type="molecule type" value="Genomic_DNA"/>
</dbReference>